<evidence type="ECO:0000256" key="8">
    <source>
        <dbReference type="RuleBase" id="RU364039"/>
    </source>
</evidence>
<comment type="similarity">
    <text evidence="2 8">Belongs to the universal ribosomal protein uL10 family.</text>
</comment>
<feature type="domain" description="Large ribosomal subunit protein uL10-like insertion" evidence="9">
    <location>
        <begin position="125"/>
        <end position="194"/>
    </location>
</feature>
<comment type="caution">
    <text evidence="10">The sequence shown here is derived from an EMBL/GenBank/DDBJ whole genome shotgun (WGS) entry which is preliminary data.</text>
</comment>
<proteinExistence type="inferred from homology"/>
<dbReference type="FunFam" id="3.30.70.1730:FF:000004">
    <property type="entry name" value="Ribosome assembly factor mrt4"/>
    <property type="match status" value="1"/>
</dbReference>
<evidence type="ECO:0000313" key="11">
    <source>
        <dbReference type="Proteomes" id="UP001168990"/>
    </source>
</evidence>
<keyword evidence="3 8" id="KW-0963">Cytoplasm</keyword>
<comment type="function">
    <text evidence="1 8">Component of the ribosome assembly machinery. Nuclear paralog of the ribosomal protein P0, it binds pre-60S subunits at an early stage of assembly in the nucleolus, and is replaced by P0 in cytoplasmic pre-60S subunits and mature 80S ribosomes.</text>
</comment>
<keyword evidence="6 8" id="KW-0539">Nucleus</keyword>
<dbReference type="Proteomes" id="UP001168990">
    <property type="component" value="Unassembled WGS sequence"/>
</dbReference>
<dbReference type="FunFam" id="3.90.105.20:FF:000002">
    <property type="entry name" value="Ribosome assembly factor mrt4"/>
    <property type="match status" value="1"/>
</dbReference>
<dbReference type="InterPro" id="IPR040637">
    <property type="entry name" value="Ribosomal_uL10-like_insert"/>
</dbReference>
<comment type="subcellular location">
    <subcellularLocation>
        <location evidence="8">Cytoplasm</location>
    </subcellularLocation>
    <subcellularLocation>
        <location evidence="8">Nucleus</location>
        <location evidence="8">Nucleolus</location>
    </subcellularLocation>
</comment>
<dbReference type="GO" id="GO:0005737">
    <property type="term" value="C:cytoplasm"/>
    <property type="evidence" value="ECO:0007669"/>
    <property type="project" value="UniProtKB-SubCell"/>
</dbReference>
<dbReference type="InterPro" id="IPR033867">
    <property type="entry name" value="Mrt4"/>
</dbReference>
<evidence type="ECO:0000256" key="7">
    <source>
        <dbReference type="ARBA" id="ARBA00066238"/>
    </source>
</evidence>
<dbReference type="AlphaFoldDB" id="A0AA39C6M7"/>
<dbReference type="PANTHER" id="PTHR45841">
    <property type="entry name" value="MRNA TURNOVER PROTEIN 4 MRTO4"/>
    <property type="match status" value="1"/>
</dbReference>
<keyword evidence="11" id="KW-1185">Reference proteome</keyword>
<dbReference type="Gene3D" id="3.30.70.1730">
    <property type="match status" value="1"/>
</dbReference>
<comment type="subunit">
    <text evidence="7">Associates with the pre-60S ribosomal particle. Interacts with MINAS-60 (product of an alternative open reading frame of RBM10).</text>
</comment>
<evidence type="ECO:0000256" key="1">
    <source>
        <dbReference type="ARBA" id="ARBA00004046"/>
    </source>
</evidence>
<evidence type="ECO:0000313" key="10">
    <source>
        <dbReference type="EMBL" id="KAK0158465.1"/>
    </source>
</evidence>
<dbReference type="InterPro" id="IPR043164">
    <property type="entry name" value="Ribosomal_uL10-like_insert_sf"/>
</dbReference>
<dbReference type="GO" id="GO:0006364">
    <property type="term" value="P:rRNA processing"/>
    <property type="evidence" value="ECO:0007669"/>
    <property type="project" value="TreeGrafter"/>
</dbReference>
<dbReference type="PANTHER" id="PTHR45841:SF1">
    <property type="entry name" value="MRNA TURNOVER PROTEIN 4 HOMOLOG"/>
    <property type="match status" value="1"/>
</dbReference>
<reference evidence="10" key="2">
    <citation type="submission" date="2023-03" db="EMBL/GenBank/DDBJ databases">
        <authorList>
            <person name="Inwood S.N."/>
            <person name="Skelly J.G."/>
            <person name="Guhlin J."/>
            <person name="Harrop T.W.R."/>
            <person name="Goldson S.G."/>
            <person name="Dearden P.K."/>
        </authorList>
    </citation>
    <scope>NUCLEOTIDE SEQUENCE</scope>
    <source>
        <strain evidence="10">Irish</strain>
        <tissue evidence="10">Whole body</tissue>
    </source>
</reference>
<gene>
    <name evidence="10" type="ORF">PV328_009463</name>
</gene>
<evidence type="ECO:0000256" key="4">
    <source>
        <dbReference type="ARBA" id="ARBA00022517"/>
    </source>
</evidence>
<evidence type="ECO:0000256" key="3">
    <source>
        <dbReference type="ARBA" id="ARBA00022490"/>
    </source>
</evidence>
<dbReference type="InterPro" id="IPR051742">
    <property type="entry name" value="Ribosome_Assembly_uL10"/>
</dbReference>
<dbReference type="InterPro" id="IPR001790">
    <property type="entry name" value="Ribosomal_uL10"/>
</dbReference>
<keyword evidence="4 8" id="KW-0690">Ribosome biogenesis</keyword>
<dbReference type="CDD" id="cd05796">
    <property type="entry name" value="Ribosomal_P0_like"/>
    <property type="match status" value="1"/>
</dbReference>
<evidence type="ECO:0000259" key="9">
    <source>
        <dbReference type="Pfam" id="PF17777"/>
    </source>
</evidence>
<dbReference type="GO" id="GO:0000027">
    <property type="term" value="P:ribosomal large subunit assembly"/>
    <property type="evidence" value="ECO:0007669"/>
    <property type="project" value="InterPro"/>
</dbReference>
<organism evidence="10 11">
    <name type="scientific">Microctonus aethiopoides</name>
    <dbReference type="NCBI Taxonomy" id="144406"/>
    <lineage>
        <taxon>Eukaryota</taxon>
        <taxon>Metazoa</taxon>
        <taxon>Ecdysozoa</taxon>
        <taxon>Arthropoda</taxon>
        <taxon>Hexapoda</taxon>
        <taxon>Insecta</taxon>
        <taxon>Pterygota</taxon>
        <taxon>Neoptera</taxon>
        <taxon>Endopterygota</taxon>
        <taxon>Hymenoptera</taxon>
        <taxon>Apocrita</taxon>
        <taxon>Ichneumonoidea</taxon>
        <taxon>Braconidae</taxon>
        <taxon>Euphorinae</taxon>
        <taxon>Microctonus</taxon>
    </lineage>
</organism>
<dbReference type="EMBL" id="JAQQBS010001424">
    <property type="protein sequence ID" value="KAK0158465.1"/>
    <property type="molecule type" value="Genomic_DNA"/>
</dbReference>
<sequence length="239" mass="27117">MPKSKRDKKISLTKTSKKGIALKQHIIDDIRTCIDKYARIFVFSVENMRNNKLKDLREEWKDSRFFFGKNKIMALGMGKTREDEAADGIHKLANALKGQCGLLFTNKSQKKVQKLLTDYSEEDYARSGFVVSETIVLPEGPLPDFSHAIEPHLRQLGMPTALQKGVVTLLQDYEVCKSGQALTPEQARILKLFGRPLATFRLNLIGYYSKKKGYLPITIDDDIASNEQAEMETENVDET</sequence>
<evidence type="ECO:0000256" key="6">
    <source>
        <dbReference type="ARBA" id="ARBA00023242"/>
    </source>
</evidence>
<dbReference type="GO" id="GO:0005730">
    <property type="term" value="C:nucleolus"/>
    <property type="evidence" value="ECO:0007669"/>
    <property type="project" value="UniProtKB-SubCell"/>
</dbReference>
<keyword evidence="5" id="KW-0597">Phosphoprotein</keyword>
<dbReference type="GO" id="GO:0003723">
    <property type="term" value="F:RNA binding"/>
    <property type="evidence" value="ECO:0007669"/>
    <property type="project" value="TreeGrafter"/>
</dbReference>
<accession>A0AA39C6M7</accession>
<dbReference type="Pfam" id="PF00466">
    <property type="entry name" value="Ribosomal_L10"/>
    <property type="match status" value="1"/>
</dbReference>
<protein>
    <recommendedName>
        <fullName evidence="8">Ribosome assembly factor mrt4</fullName>
    </recommendedName>
</protein>
<dbReference type="GO" id="GO:0030687">
    <property type="term" value="C:preribosome, large subunit precursor"/>
    <property type="evidence" value="ECO:0007669"/>
    <property type="project" value="TreeGrafter"/>
</dbReference>
<reference evidence="10" key="1">
    <citation type="journal article" date="2023" name="bioRxiv">
        <title>Scaffold-level genome assemblies of two parasitoid biocontrol wasps reveal the parthenogenesis mechanism and an associated novel virus.</title>
        <authorList>
            <person name="Inwood S."/>
            <person name="Skelly J."/>
            <person name="Guhlin J."/>
            <person name="Harrop T."/>
            <person name="Goldson S."/>
            <person name="Dearden P."/>
        </authorList>
    </citation>
    <scope>NUCLEOTIDE SEQUENCE</scope>
    <source>
        <strain evidence="10">Irish</strain>
        <tissue evidence="10">Whole body</tissue>
    </source>
</reference>
<dbReference type="SUPFAM" id="SSF160369">
    <property type="entry name" value="Ribosomal protein L10-like"/>
    <property type="match status" value="1"/>
</dbReference>
<dbReference type="GO" id="GO:0000956">
    <property type="term" value="P:nuclear-transcribed mRNA catabolic process"/>
    <property type="evidence" value="ECO:0007669"/>
    <property type="project" value="TreeGrafter"/>
</dbReference>
<dbReference type="InterPro" id="IPR043141">
    <property type="entry name" value="Ribosomal_uL10-like_sf"/>
</dbReference>
<dbReference type="Pfam" id="PF17777">
    <property type="entry name" value="RL10P_insert"/>
    <property type="match status" value="1"/>
</dbReference>
<name>A0AA39C6M7_9HYME</name>
<dbReference type="Gene3D" id="3.90.105.20">
    <property type="match status" value="1"/>
</dbReference>
<evidence type="ECO:0000256" key="5">
    <source>
        <dbReference type="ARBA" id="ARBA00022553"/>
    </source>
</evidence>
<evidence type="ECO:0000256" key="2">
    <source>
        <dbReference type="ARBA" id="ARBA00008889"/>
    </source>
</evidence>